<dbReference type="KEGG" id="bpdz:BBN53_03225"/>
<dbReference type="GO" id="GO:0005886">
    <property type="term" value="C:plasma membrane"/>
    <property type="evidence" value="ECO:0007669"/>
    <property type="project" value="UniProtKB-SubCell"/>
</dbReference>
<proteinExistence type="inferred from homology"/>
<feature type="transmembrane region" description="Helical" evidence="7">
    <location>
        <begin position="57"/>
        <end position="77"/>
    </location>
</feature>
<dbReference type="PANTHER" id="PTHR30589:SF0">
    <property type="entry name" value="PHOSPHATIDYLGLYCEROL--PROLIPOPROTEIN DIACYLGLYCERYL TRANSFERASE"/>
    <property type="match status" value="1"/>
</dbReference>
<feature type="transmembrane region" description="Helical" evidence="7">
    <location>
        <begin position="97"/>
        <end position="114"/>
    </location>
</feature>
<dbReference type="PANTHER" id="PTHR30589">
    <property type="entry name" value="PROLIPOPROTEIN DIACYLGLYCERYL TRANSFERASE"/>
    <property type="match status" value="1"/>
</dbReference>
<evidence type="ECO:0000313" key="11">
    <source>
        <dbReference type="Proteomes" id="UP000092950"/>
    </source>
</evidence>
<feature type="binding site" evidence="7">
    <location>
        <position position="140"/>
    </location>
    <ligand>
        <name>a 1,2-diacyl-sn-glycero-3-phospho-(1'-sn-glycerol)</name>
        <dbReference type="ChEBI" id="CHEBI:64716"/>
    </ligand>
</feature>
<keyword evidence="3 7" id="KW-0808">Transferase</keyword>
<sequence length="264" mass="29471">MFQAPQFDPVALRLGPLAVHWYGLMYLLAFALVYLLGRYRIKRGQGGNLTPKDLEDLIFYSVLGVVLGGRLGYVLFYKPGYYLSHPLEIAYLWEGGMSFHGGLIGVILVMLGFARKKGVSFFTISDFIAPLIPLGLGAGRLGNFINGELWGRPTTVPWAMIFPQSGDSLPRHPSQLYELGLEGLVLFVLLWWFSSRPRPTGQVSAMFLMGYGAFRFLVEFTREPDNFLGLLAGGMSMGQWLSLPMFLAGLLLFVFTARQSSRRP</sequence>
<dbReference type="Proteomes" id="UP000092950">
    <property type="component" value="Chromosome"/>
</dbReference>
<keyword evidence="6 7" id="KW-0472">Membrane</keyword>
<organism evidence="9 10">
    <name type="scientific">Bordetella pseudohinzii</name>
    <dbReference type="NCBI Taxonomy" id="1331258"/>
    <lineage>
        <taxon>Bacteria</taxon>
        <taxon>Pseudomonadati</taxon>
        <taxon>Pseudomonadota</taxon>
        <taxon>Betaproteobacteria</taxon>
        <taxon>Burkholderiales</taxon>
        <taxon>Alcaligenaceae</taxon>
        <taxon>Bordetella</taxon>
    </lineage>
</organism>
<keyword evidence="4 7" id="KW-0812">Transmembrane</keyword>
<name>A0A0J6C5I5_9BORD</name>
<reference evidence="9 10" key="1">
    <citation type="submission" date="2015-09" db="EMBL/GenBank/DDBJ databases">
        <authorList>
            <person name="Jackson K.R."/>
            <person name="Lunt B.L."/>
            <person name="Fisher J.N.B."/>
            <person name="Gardner A.V."/>
            <person name="Bailey M.E."/>
            <person name="Deus L.M."/>
            <person name="Earl A.S."/>
            <person name="Gibby P.D."/>
            <person name="Hartmann K.A."/>
            <person name="Liu J.E."/>
            <person name="Manci A.M."/>
            <person name="Nielsen D.A."/>
            <person name="Solomon M.B."/>
            <person name="Breakwell D.P."/>
            <person name="Burnett S.H."/>
            <person name="Grose J.H."/>
        </authorList>
    </citation>
    <scope>NUCLEOTIDE SEQUENCE [LARGE SCALE GENOMIC DNA]</scope>
    <source>
        <strain evidence="9 10">2789STDY5608636</strain>
    </source>
</reference>
<comment type="catalytic activity">
    <reaction evidence="7">
        <text>L-cysteinyl-[prolipoprotein] + a 1,2-diacyl-sn-glycero-3-phospho-(1'-sn-glycerol) = an S-1,2-diacyl-sn-glyceryl-L-cysteinyl-[prolipoprotein] + sn-glycerol 1-phosphate + H(+)</text>
        <dbReference type="Rhea" id="RHEA:56712"/>
        <dbReference type="Rhea" id="RHEA-COMP:14679"/>
        <dbReference type="Rhea" id="RHEA-COMP:14680"/>
        <dbReference type="ChEBI" id="CHEBI:15378"/>
        <dbReference type="ChEBI" id="CHEBI:29950"/>
        <dbReference type="ChEBI" id="CHEBI:57685"/>
        <dbReference type="ChEBI" id="CHEBI:64716"/>
        <dbReference type="ChEBI" id="CHEBI:140658"/>
        <dbReference type="EC" id="2.5.1.145"/>
    </reaction>
</comment>
<gene>
    <name evidence="7 9" type="primary">lgt</name>
    <name evidence="8" type="ORF">BBN53_03225</name>
    <name evidence="9" type="ORF">ERS370011_03086</name>
</gene>
<accession>A0A0M7GKG2</accession>
<dbReference type="GO" id="GO:0008961">
    <property type="term" value="F:phosphatidylglycerol-prolipoprotein diacylglyceryl transferase activity"/>
    <property type="evidence" value="ECO:0007669"/>
    <property type="project" value="UniProtKB-UniRule"/>
</dbReference>
<dbReference type="EMBL" id="CYTV01000008">
    <property type="protein sequence ID" value="CUI96101.1"/>
    <property type="molecule type" value="Genomic_DNA"/>
</dbReference>
<evidence type="ECO:0000256" key="1">
    <source>
        <dbReference type="ARBA" id="ARBA00007150"/>
    </source>
</evidence>
<feature type="transmembrane region" description="Helical" evidence="7">
    <location>
        <begin position="238"/>
        <end position="257"/>
    </location>
</feature>
<keyword evidence="11" id="KW-1185">Reference proteome</keyword>
<comment type="function">
    <text evidence="7">Catalyzes the transfer of the diacylglyceryl group from phosphatidylglycerol to the sulfhydryl group of the N-terminal cysteine of a prolipoprotein, the first step in the formation of mature lipoproteins.</text>
</comment>
<keyword evidence="9" id="KW-0449">Lipoprotein</keyword>
<protein>
    <recommendedName>
        <fullName evidence="7">Phosphatidylglycerol--prolipoprotein diacylglyceryl transferase</fullName>
        <ecNumber evidence="7">2.5.1.145</ecNumber>
    </recommendedName>
</protein>
<evidence type="ECO:0000256" key="6">
    <source>
        <dbReference type="ARBA" id="ARBA00023136"/>
    </source>
</evidence>
<evidence type="ECO:0000256" key="5">
    <source>
        <dbReference type="ARBA" id="ARBA00022989"/>
    </source>
</evidence>
<feature type="transmembrane region" description="Helical" evidence="7">
    <location>
        <begin position="121"/>
        <end position="141"/>
    </location>
</feature>
<reference evidence="8 11" key="2">
    <citation type="submission" date="2016-07" db="EMBL/GenBank/DDBJ databases">
        <title>Complete genome sequences of Bordetella pseudohinzii.</title>
        <authorList>
            <person name="Spilker T."/>
            <person name="Darrah R."/>
            <person name="LiPuma J.J."/>
        </authorList>
    </citation>
    <scope>NUCLEOTIDE SEQUENCE [LARGE SCALE GENOMIC DNA]</scope>
    <source>
        <strain evidence="8 11">HI4681</strain>
    </source>
</reference>
<dbReference type="AlphaFoldDB" id="A0A0J6C5I5"/>
<dbReference type="UniPathway" id="UPA00664"/>
<evidence type="ECO:0000313" key="9">
    <source>
        <dbReference type="EMBL" id="CUI96101.1"/>
    </source>
</evidence>
<evidence type="ECO:0000256" key="4">
    <source>
        <dbReference type="ARBA" id="ARBA00022692"/>
    </source>
</evidence>
<evidence type="ECO:0000256" key="7">
    <source>
        <dbReference type="HAMAP-Rule" id="MF_01147"/>
    </source>
</evidence>
<dbReference type="PROSITE" id="PS01311">
    <property type="entry name" value="LGT"/>
    <property type="match status" value="1"/>
</dbReference>
<evidence type="ECO:0000313" key="8">
    <source>
        <dbReference type="EMBL" id="ANY14994.1"/>
    </source>
</evidence>
<keyword evidence="2 7" id="KW-1003">Cell membrane</keyword>
<dbReference type="Proteomes" id="UP000053096">
    <property type="component" value="Unassembled WGS sequence"/>
</dbReference>
<dbReference type="RefSeq" id="WP_043209621.1">
    <property type="nucleotide sequence ID" value="NZ_CAJGUP010000080.1"/>
</dbReference>
<evidence type="ECO:0000256" key="3">
    <source>
        <dbReference type="ARBA" id="ARBA00022679"/>
    </source>
</evidence>
<feature type="transmembrane region" description="Helical" evidence="7">
    <location>
        <begin position="176"/>
        <end position="193"/>
    </location>
</feature>
<comment type="pathway">
    <text evidence="7">Protein modification; lipoprotein biosynthesis (diacylglyceryl transfer).</text>
</comment>
<evidence type="ECO:0000256" key="2">
    <source>
        <dbReference type="ARBA" id="ARBA00022475"/>
    </source>
</evidence>
<dbReference type="GO" id="GO:0042158">
    <property type="term" value="P:lipoprotein biosynthetic process"/>
    <property type="evidence" value="ECO:0007669"/>
    <property type="project" value="UniProtKB-UniRule"/>
</dbReference>
<dbReference type="Pfam" id="PF01790">
    <property type="entry name" value="LGT"/>
    <property type="match status" value="1"/>
</dbReference>
<keyword evidence="5 7" id="KW-1133">Transmembrane helix</keyword>
<dbReference type="OrthoDB" id="871140at2"/>
<dbReference type="EC" id="2.5.1.145" evidence="7"/>
<keyword evidence="9" id="KW-0328">Glycosyltransferase</keyword>
<feature type="transmembrane region" description="Helical" evidence="7">
    <location>
        <begin position="20"/>
        <end position="37"/>
    </location>
</feature>
<evidence type="ECO:0000313" key="10">
    <source>
        <dbReference type="Proteomes" id="UP000053096"/>
    </source>
</evidence>
<comment type="similarity">
    <text evidence="1 7">Belongs to the Lgt family.</text>
</comment>
<dbReference type="HAMAP" id="MF_01147">
    <property type="entry name" value="Lgt"/>
    <property type="match status" value="1"/>
</dbReference>
<dbReference type="NCBIfam" id="TIGR00544">
    <property type="entry name" value="lgt"/>
    <property type="match status" value="1"/>
</dbReference>
<dbReference type="InterPro" id="IPR001640">
    <property type="entry name" value="Lgt"/>
</dbReference>
<feature type="transmembrane region" description="Helical" evidence="7">
    <location>
        <begin position="200"/>
        <end position="218"/>
    </location>
</feature>
<dbReference type="EMBL" id="CP016440">
    <property type="protein sequence ID" value="ANY14994.1"/>
    <property type="molecule type" value="Genomic_DNA"/>
</dbReference>
<accession>A0A0J6C5I5</accession>
<comment type="subcellular location">
    <subcellularLocation>
        <location evidence="7">Cell membrane</location>
        <topology evidence="7">Multi-pass membrane protein</topology>
    </subcellularLocation>
</comment>